<comment type="caution">
    <text evidence="6">The sequence shown here is derived from an EMBL/GenBank/DDBJ whole genome shotgun (WGS) entry which is preliminary data.</text>
</comment>
<name>A0ABV5W6T5_9BACL</name>
<evidence type="ECO:0000256" key="2">
    <source>
        <dbReference type="ARBA" id="ARBA00008814"/>
    </source>
</evidence>
<dbReference type="InterPro" id="IPR002491">
    <property type="entry name" value="ABC_transptr_periplasmic_BD"/>
</dbReference>
<protein>
    <submittedName>
        <fullName evidence="6">ABC transporter substrate-binding protein</fullName>
    </submittedName>
</protein>
<keyword evidence="7" id="KW-1185">Reference proteome</keyword>
<reference evidence="6 7" key="1">
    <citation type="submission" date="2024-09" db="EMBL/GenBank/DDBJ databases">
        <authorList>
            <person name="Sun Q."/>
            <person name="Mori K."/>
        </authorList>
    </citation>
    <scope>NUCLEOTIDE SEQUENCE [LARGE SCALE GENOMIC DNA]</scope>
    <source>
        <strain evidence="6 7">JCM 12520</strain>
    </source>
</reference>
<dbReference type="PROSITE" id="PS50983">
    <property type="entry name" value="FE_B12_PBP"/>
    <property type="match status" value="1"/>
</dbReference>
<accession>A0ABV5W6T5</accession>
<sequence length="328" mass="35829">MTKLYRPSVLYGIIVLITITLLASSCSARMESGKTATEDEEGSGGARTKTFQAVNGNIEVPEKPERIVTLAPNYAGYLLAMGIKPIGVPDFTFGNPYLKPKLEGVANLGANAATEPTVEQILELKPDLIIALTTLKNTEQLQKIAPVVTFETVKNNKELLLDLGKLTNREAEAKAWLAKWEAGIDGYKSQVQSIAKGKTFSILYPSAKGIYVFREGYGRGTEILYGDFGVEMPEAAKRAFEPGKGFVMVSLEKLPELAGDYIFASPWLGDAAGAATVYESAIWKGLPAVKEGRAYQVDYNIFTFSDPYSWEGQLDIILDKLLPGRQKQ</sequence>
<comment type="similarity">
    <text evidence="2">Belongs to the bacterial solute-binding protein 8 family.</text>
</comment>
<dbReference type="PANTHER" id="PTHR30532:SF26">
    <property type="entry name" value="IRON(3+)-HYDROXAMATE-BINDING PROTEIN FHUD"/>
    <property type="match status" value="1"/>
</dbReference>
<dbReference type="Proteomes" id="UP001589619">
    <property type="component" value="Unassembled WGS sequence"/>
</dbReference>
<evidence type="ECO:0000313" key="7">
    <source>
        <dbReference type="Proteomes" id="UP001589619"/>
    </source>
</evidence>
<dbReference type="Gene3D" id="3.40.50.1980">
    <property type="entry name" value="Nitrogenase molybdenum iron protein domain"/>
    <property type="match status" value="2"/>
</dbReference>
<dbReference type="InterPro" id="IPR051313">
    <property type="entry name" value="Bact_iron-sidero_bind"/>
</dbReference>
<dbReference type="PANTHER" id="PTHR30532">
    <property type="entry name" value="IRON III DICITRATE-BINDING PERIPLASMIC PROTEIN"/>
    <property type="match status" value="1"/>
</dbReference>
<feature type="domain" description="Fe/B12 periplasmic-binding" evidence="5">
    <location>
        <begin position="66"/>
        <end position="325"/>
    </location>
</feature>
<keyword evidence="4" id="KW-0732">Signal</keyword>
<dbReference type="EMBL" id="JBHMAG010000020">
    <property type="protein sequence ID" value="MFB9756097.1"/>
    <property type="molecule type" value="Genomic_DNA"/>
</dbReference>
<evidence type="ECO:0000256" key="3">
    <source>
        <dbReference type="ARBA" id="ARBA00022448"/>
    </source>
</evidence>
<dbReference type="PROSITE" id="PS51257">
    <property type="entry name" value="PROKAR_LIPOPROTEIN"/>
    <property type="match status" value="1"/>
</dbReference>
<dbReference type="Pfam" id="PF01497">
    <property type="entry name" value="Peripla_BP_2"/>
    <property type="match status" value="1"/>
</dbReference>
<dbReference type="RefSeq" id="WP_344913271.1">
    <property type="nucleotide sequence ID" value="NZ_BAAAYO010000012.1"/>
</dbReference>
<comment type="subcellular location">
    <subcellularLocation>
        <location evidence="1">Cell envelope</location>
    </subcellularLocation>
</comment>
<evidence type="ECO:0000256" key="4">
    <source>
        <dbReference type="ARBA" id="ARBA00022729"/>
    </source>
</evidence>
<keyword evidence="3" id="KW-0813">Transport</keyword>
<proteinExistence type="inferred from homology"/>
<dbReference type="SUPFAM" id="SSF53807">
    <property type="entry name" value="Helical backbone' metal receptor"/>
    <property type="match status" value="1"/>
</dbReference>
<evidence type="ECO:0000256" key="1">
    <source>
        <dbReference type="ARBA" id="ARBA00004196"/>
    </source>
</evidence>
<organism evidence="6 7">
    <name type="scientific">Paenibacillus hodogayensis</name>
    <dbReference type="NCBI Taxonomy" id="279208"/>
    <lineage>
        <taxon>Bacteria</taxon>
        <taxon>Bacillati</taxon>
        <taxon>Bacillota</taxon>
        <taxon>Bacilli</taxon>
        <taxon>Bacillales</taxon>
        <taxon>Paenibacillaceae</taxon>
        <taxon>Paenibacillus</taxon>
    </lineage>
</organism>
<gene>
    <name evidence="6" type="ORF">ACFFNY_31355</name>
</gene>
<evidence type="ECO:0000313" key="6">
    <source>
        <dbReference type="EMBL" id="MFB9756097.1"/>
    </source>
</evidence>
<evidence type="ECO:0000259" key="5">
    <source>
        <dbReference type="PROSITE" id="PS50983"/>
    </source>
</evidence>